<evidence type="ECO:0000313" key="3">
    <source>
        <dbReference type="EMBL" id="KKK85507.1"/>
    </source>
</evidence>
<protein>
    <recommendedName>
        <fullName evidence="2">DUF6799 domain-containing protein</fullName>
    </recommendedName>
</protein>
<sequence>MKKASLLLAFVVLGTTVLTAQDRDKDRTHDPEQDRLMLVDGDVLQIKDRDQTQLQDPLTLTDGTIINPNGSYLSKDKDQLRLKEGEFLDNNGNKFESEYQYRSGLKKENKGLTNSQIQERNQNRFQVMLIDGEAYRINTQSQDRLQKQLQLGGGVALNPDGSYTRDRKKLQLKDGECLKMDGSMLKNTYLQRKMITQKNMKANRGMMKTKGQKMPKSLKNNKGNN</sequence>
<dbReference type="EMBL" id="LAZR01051276">
    <property type="protein sequence ID" value="KKK85507.1"/>
    <property type="molecule type" value="Genomic_DNA"/>
</dbReference>
<name>A0A0F8YVP3_9ZZZZ</name>
<comment type="caution">
    <text evidence="3">The sequence shown here is derived from an EMBL/GenBank/DDBJ whole genome shotgun (WGS) entry which is preliminary data.</text>
</comment>
<evidence type="ECO:0000259" key="2">
    <source>
        <dbReference type="Pfam" id="PF20606"/>
    </source>
</evidence>
<dbReference type="Pfam" id="PF20606">
    <property type="entry name" value="DUF6799"/>
    <property type="match status" value="1"/>
</dbReference>
<dbReference type="InterPro" id="IPR046478">
    <property type="entry name" value="DUF6799"/>
</dbReference>
<gene>
    <name evidence="3" type="ORF">LCGC14_2772610</name>
</gene>
<organism evidence="3">
    <name type="scientific">marine sediment metagenome</name>
    <dbReference type="NCBI Taxonomy" id="412755"/>
    <lineage>
        <taxon>unclassified sequences</taxon>
        <taxon>metagenomes</taxon>
        <taxon>ecological metagenomes</taxon>
    </lineage>
</organism>
<proteinExistence type="predicted"/>
<evidence type="ECO:0000256" key="1">
    <source>
        <dbReference type="SAM" id="MobiDB-lite"/>
    </source>
</evidence>
<accession>A0A0F8YVP3</accession>
<feature type="domain" description="DUF6799" evidence="2">
    <location>
        <begin position="33"/>
        <end position="93"/>
    </location>
</feature>
<reference evidence="3" key="1">
    <citation type="journal article" date="2015" name="Nature">
        <title>Complex archaea that bridge the gap between prokaryotes and eukaryotes.</title>
        <authorList>
            <person name="Spang A."/>
            <person name="Saw J.H."/>
            <person name="Jorgensen S.L."/>
            <person name="Zaremba-Niedzwiedzka K."/>
            <person name="Martijn J."/>
            <person name="Lind A.E."/>
            <person name="van Eijk R."/>
            <person name="Schleper C."/>
            <person name="Guy L."/>
            <person name="Ettema T.J."/>
        </authorList>
    </citation>
    <scope>NUCLEOTIDE SEQUENCE</scope>
</reference>
<feature type="region of interest" description="Disordered" evidence="1">
    <location>
        <begin position="206"/>
        <end position="225"/>
    </location>
</feature>
<dbReference type="AlphaFoldDB" id="A0A0F8YVP3"/>